<dbReference type="Proteomes" id="UP000050761">
    <property type="component" value="Unassembled WGS sequence"/>
</dbReference>
<keyword evidence="4" id="KW-1185">Reference proteome</keyword>
<dbReference type="WBParaSite" id="HPBE_0001407201-mRNA-1">
    <property type="protein sequence ID" value="HPBE_0001407201-mRNA-1"/>
    <property type="gene ID" value="HPBE_0001407201"/>
</dbReference>
<name>A0A183FZB6_HELPZ</name>
<evidence type="ECO:0000256" key="1">
    <source>
        <dbReference type="SAM" id="MobiDB-lite"/>
    </source>
</evidence>
<dbReference type="OrthoDB" id="5859212at2759"/>
<evidence type="ECO:0000313" key="4">
    <source>
        <dbReference type="Proteomes" id="UP000050761"/>
    </source>
</evidence>
<accession>A0A183FZB6</accession>
<reference evidence="5" key="2">
    <citation type="submission" date="2019-09" db="UniProtKB">
        <authorList>
            <consortium name="WormBaseParasite"/>
        </authorList>
    </citation>
    <scope>IDENTIFICATION</scope>
</reference>
<evidence type="ECO:0000313" key="5">
    <source>
        <dbReference type="WBParaSite" id="HPBE_0001407201-mRNA-1"/>
    </source>
</evidence>
<reference evidence="3 4" key="1">
    <citation type="submission" date="2018-11" db="EMBL/GenBank/DDBJ databases">
        <authorList>
            <consortium name="Pathogen Informatics"/>
        </authorList>
    </citation>
    <scope>NUCLEOTIDE SEQUENCE [LARGE SCALE GENOMIC DNA]</scope>
</reference>
<keyword evidence="2" id="KW-1133">Transmembrane helix</keyword>
<dbReference type="EMBL" id="UZAH01028192">
    <property type="protein sequence ID" value="VDO98401.1"/>
    <property type="molecule type" value="Genomic_DNA"/>
</dbReference>
<organism evidence="4 5">
    <name type="scientific">Heligmosomoides polygyrus</name>
    <name type="common">Parasitic roundworm</name>
    <dbReference type="NCBI Taxonomy" id="6339"/>
    <lineage>
        <taxon>Eukaryota</taxon>
        <taxon>Metazoa</taxon>
        <taxon>Ecdysozoa</taxon>
        <taxon>Nematoda</taxon>
        <taxon>Chromadorea</taxon>
        <taxon>Rhabditida</taxon>
        <taxon>Rhabditina</taxon>
        <taxon>Rhabditomorpha</taxon>
        <taxon>Strongyloidea</taxon>
        <taxon>Heligmosomidae</taxon>
        <taxon>Heligmosomoides</taxon>
    </lineage>
</organism>
<evidence type="ECO:0000256" key="2">
    <source>
        <dbReference type="SAM" id="Phobius"/>
    </source>
</evidence>
<proteinExistence type="predicted"/>
<keyword evidence="2" id="KW-0812">Transmembrane</keyword>
<keyword evidence="2" id="KW-0472">Membrane</keyword>
<accession>A0A3P7ZD66</accession>
<evidence type="ECO:0000313" key="3">
    <source>
        <dbReference type="EMBL" id="VDO98401.1"/>
    </source>
</evidence>
<gene>
    <name evidence="3" type="ORF">HPBE_LOCUS14073</name>
</gene>
<feature type="region of interest" description="Disordered" evidence="1">
    <location>
        <begin position="1"/>
        <end position="27"/>
    </location>
</feature>
<sequence>MTEKRWIGGNSKRGFEERRSPKDDRTSVDWREFQICVSRVAESRHSTAFLVVPHGCRERLKQCQVRWGWSSDRRRNLRISMTSIERPVKPTKIDLIAGILLIFVCDMLLLSFTF</sequence>
<dbReference type="AlphaFoldDB" id="A0A183FZB6"/>
<feature type="compositionally biased region" description="Basic and acidic residues" evidence="1">
    <location>
        <begin position="13"/>
        <end position="27"/>
    </location>
</feature>
<protein>
    <submittedName>
        <fullName evidence="3 5">Uncharacterized protein</fullName>
    </submittedName>
</protein>
<feature type="transmembrane region" description="Helical" evidence="2">
    <location>
        <begin position="93"/>
        <end position="112"/>
    </location>
</feature>